<sequence>MENRNLENIFRQCFSDYLVENDLFINNRLFHNIKILDTNAQDKISFLNASVEYSVGEGLPCYWFWTKAIEEITESYCGENKETLSDCVFRLFKFLQDENNSSLMLKVKKANTVAEIQAILSHHLFGPLTSSGYMNDKQFPNHLGKCPACGEDLKLGDTKFGNHNVWHGHPDIRIDRCLVKIGTEVDECGEDKFENELTDPVAKKVKIEDNVTETRDWDDSSELNGNVYNEIHMRKHNVENTLDQVFAQTITNAFYQAKDNPELKNLFIPSFLATDEKVQILMYNVENDRMLKSQDMELFSDTSDNGLNNGTVICIWMALNFMDFQQKDLENEFEAIRFEKSGFQENLPDDILSIYQSELTSPLLKNESEKENQNVKGTAYHLWNSEHTRRMKERLDALDEKYWT</sequence>
<dbReference type="Proteomes" id="UP000596742">
    <property type="component" value="Unassembled WGS sequence"/>
</dbReference>
<dbReference type="EMBL" id="UYJE01000368">
    <property type="protein sequence ID" value="VDH92719.1"/>
    <property type="molecule type" value="Genomic_DNA"/>
</dbReference>
<accession>A0A8B6BND1</accession>
<proteinExistence type="predicted"/>
<evidence type="ECO:0000313" key="2">
    <source>
        <dbReference type="Proteomes" id="UP000596742"/>
    </source>
</evidence>
<comment type="caution">
    <text evidence="1">The sequence shown here is derived from an EMBL/GenBank/DDBJ whole genome shotgun (WGS) entry which is preliminary data.</text>
</comment>
<dbReference type="OrthoDB" id="6081606at2759"/>
<gene>
    <name evidence="1" type="ORF">MGAL_10B062574</name>
</gene>
<evidence type="ECO:0000313" key="1">
    <source>
        <dbReference type="EMBL" id="VDH92719.1"/>
    </source>
</evidence>
<dbReference type="AlphaFoldDB" id="A0A8B6BND1"/>
<name>A0A8B6BND1_MYTGA</name>
<protein>
    <submittedName>
        <fullName evidence="1">Uncharacterized protein</fullName>
    </submittedName>
</protein>
<keyword evidence="2" id="KW-1185">Reference proteome</keyword>
<organism evidence="1 2">
    <name type="scientific">Mytilus galloprovincialis</name>
    <name type="common">Mediterranean mussel</name>
    <dbReference type="NCBI Taxonomy" id="29158"/>
    <lineage>
        <taxon>Eukaryota</taxon>
        <taxon>Metazoa</taxon>
        <taxon>Spiralia</taxon>
        <taxon>Lophotrochozoa</taxon>
        <taxon>Mollusca</taxon>
        <taxon>Bivalvia</taxon>
        <taxon>Autobranchia</taxon>
        <taxon>Pteriomorphia</taxon>
        <taxon>Mytilida</taxon>
        <taxon>Mytiloidea</taxon>
        <taxon>Mytilidae</taxon>
        <taxon>Mytilinae</taxon>
        <taxon>Mytilus</taxon>
    </lineage>
</organism>
<reference evidence="1" key="1">
    <citation type="submission" date="2018-11" db="EMBL/GenBank/DDBJ databases">
        <authorList>
            <person name="Alioto T."/>
            <person name="Alioto T."/>
        </authorList>
    </citation>
    <scope>NUCLEOTIDE SEQUENCE</scope>
</reference>